<dbReference type="AlphaFoldDB" id="A0AAN0RY81"/>
<dbReference type="InterPro" id="IPR002299">
    <property type="entry name" value="Porin_Neis"/>
</dbReference>
<evidence type="ECO:0000256" key="9">
    <source>
        <dbReference type="ARBA" id="ARBA00023136"/>
    </source>
</evidence>
<name>A0AAN0RY81_9BURK</name>
<comment type="subunit">
    <text evidence="2">Homotrimer.</text>
</comment>
<organism evidence="13 14">
    <name type="scientific">Burkholderia cenocepacia</name>
    <dbReference type="NCBI Taxonomy" id="95486"/>
    <lineage>
        <taxon>Bacteria</taxon>
        <taxon>Pseudomonadati</taxon>
        <taxon>Pseudomonadota</taxon>
        <taxon>Betaproteobacteria</taxon>
        <taxon>Burkholderiales</taxon>
        <taxon>Burkholderiaceae</taxon>
        <taxon>Burkholderia</taxon>
        <taxon>Burkholderia cepacia complex</taxon>
    </lineage>
</organism>
<gene>
    <name evidence="13" type="ORF">DM39_4930</name>
</gene>
<evidence type="ECO:0000256" key="3">
    <source>
        <dbReference type="ARBA" id="ARBA00022448"/>
    </source>
</evidence>
<evidence type="ECO:0000256" key="11">
    <source>
        <dbReference type="SAM" id="SignalP"/>
    </source>
</evidence>
<keyword evidence="5" id="KW-0812">Transmembrane</keyword>
<evidence type="ECO:0000256" key="8">
    <source>
        <dbReference type="ARBA" id="ARBA00023114"/>
    </source>
</evidence>
<evidence type="ECO:0000256" key="5">
    <source>
        <dbReference type="ARBA" id="ARBA00022692"/>
    </source>
</evidence>
<dbReference type="EMBL" id="CP007784">
    <property type="protein sequence ID" value="AIO36025.1"/>
    <property type="molecule type" value="Genomic_DNA"/>
</dbReference>
<feature type="signal peptide" evidence="11">
    <location>
        <begin position="1"/>
        <end position="26"/>
    </location>
</feature>
<dbReference type="InterPro" id="IPR001702">
    <property type="entry name" value="Porin_Gram-ve"/>
</dbReference>
<dbReference type="GO" id="GO:0034220">
    <property type="term" value="P:monoatomic ion transmembrane transport"/>
    <property type="evidence" value="ECO:0007669"/>
    <property type="project" value="InterPro"/>
</dbReference>
<sequence>MSSKFSRRAIALSIFLFGNALPCAHAQSNVTFYGVIDSGLLYTSRTLDPVTGKKEGHQFAALSGGLTPSQFGLKGTEDLGGGVSAIFTLESGLDITKGSFTDSNGNLFGRQAWVGIQSDRGTIKAGVQYSPFVLSLVATDARSASFFGSLTPIYVDSVMVTGIFNANSISYTSPTILGFQGSAMLALGGEAGQFQAGRQYSAMLNYTHGPILISAAMYNGNAGGTAATTPIPSTVAFSGRTLGASYSFEHLSVRAAFVSYKVAGAFDRRVYGGGLDYQITPAIDSNLGLWYVDDAADSGSHSVLAAVGMTYSLSKATLLYSQLGFVNNRGSMNIGLSANGALYGPSGSTLGAAFGIRHLF</sequence>
<keyword evidence="7" id="KW-0406">Ion transport</keyword>
<dbReference type="Gene3D" id="2.40.160.10">
    <property type="entry name" value="Porin"/>
    <property type="match status" value="1"/>
</dbReference>
<dbReference type="GO" id="GO:0046930">
    <property type="term" value="C:pore complex"/>
    <property type="evidence" value="ECO:0007669"/>
    <property type="project" value="UniProtKB-KW"/>
</dbReference>
<dbReference type="InterPro" id="IPR033900">
    <property type="entry name" value="Gram_neg_porin_domain"/>
</dbReference>
<dbReference type="GO" id="GO:0009279">
    <property type="term" value="C:cell outer membrane"/>
    <property type="evidence" value="ECO:0007669"/>
    <property type="project" value="UniProtKB-SubCell"/>
</dbReference>
<dbReference type="CDD" id="cd00342">
    <property type="entry name" value="gram_neg_porins"/>
    <property type="match status" value="1"/>
</dbReference>
<keyword evidence="6 11" id="KW-0732">Signal</keyword>
<reference evidence="13 14" key="1">
    <citation type="submission" date="2014-05" db="EMBL/GenBank/DDBJ databases">
        <authorList>
            <person name="Bishop-Lilly K.A."/>
            <person name="Broomall S.M."/>
            <person name="Chain P.S."/>
            <person name="Chertkov O."/>
            <person name="Coyne S.R."/>
            <person name="Daligault H.E."/>
            <person name="Davenport K.W."/>
            <person name="Erkkila T."/>
            <person name="Frey K.G."/>
            <person name="Gibbons H.S."/>
            <person name="Gu W."/>
            <person name="Jaissle J."/>
            <person name="Johnson S.L."/>
            <person name="Koroleva G.I."/>
            <person name="Ladner J.T."/>
            <person name="Lo C.-C."/>
            <person name="Minogue T.D."/>
            <person name="Munk C."/>
            <person name="Palacios G.F."/>
            <person name="Redden C.L."/>
            <person name="Rosenzweig C.N."/>
            <person name="Scholz M.B."/>
            <person name="Teshima H."/>
            <person name="Xu Y."/>
        </authorList>
    </citation>
    <scope>NUCLEOTIDE SEQUENCE [LARGE SCALE GENOMIC DNA]</scope>
    <source>
        <strain evidence="13 14">DDS 22E-1</strain>
    </source>
</reference>
<dbReference type="InterPro" id="IPR050298">
    <property type="entry name" value="Gram-neg_bact_OMP"/>
</dbReference>
<dbReference type="Proteomes" id="UP000029413">
    <property type="component" value="Chromosome 2"/>
</dbReference>
<dbReference type="KEGG" id="bcen:DM39_4930"/>
<keyword evidence="3" id="KW-0813">Transport</keyword>
<keyword evidence="4" id="KW-1134">Transmembrane beta strand</keyword>
<keyword evidence="14" id="KW-1185">Reference proteome</keyword>
<evidence type="ECO:0000313" key="13">
    <source>
        <dbReference type="EMBL" id="AIO36025.1"/>
    </source>
</evidence>
<keyword evidence="10" id="KW-0998">Cell outer membrane</keyword>
<evidence type="ECO:0000256" key="2">
    <source>
        <dbReference type="ARBA" id="ARBA00011233"/>
    </source>
</evidence>
<dbReference type="InterPro" id="IPR023614">
    <property type="entry name" value="Porin_dom_sf"/>
</dbReference>
<evidence type="ECO:0000256" key="1">
    <source>
        <dbReference type="ARBA" id="ARBA00004571"/>
    </source>
</evidence>
<dbReference type="Pfam" id="PF13609">
    <property type="entry name" value="Porin_4"/>
    <property type="match status" value="1"/>
</dbReference>
<protein>
    <submittedName>
        <fullName evidence="13">Gram-negative porin family protein</fullName>
    </submittedName>
</protein>
<evidence type="ECO:0000256" key="10">
    <source>
        <dbReference type="ARBA" id="ARBA00023237"/>
    </source>
</evidence>
<evidence type="ECO:0000256" key="4">
    <source>
        <dbReference type="ARBA" id="ARBA00022452"/>
    </source>
</evidence>
<dbReference type="PRINTS" id="PR00182">
    <property type="entry name" value="ECOLNEIPORIN"/>
</dbReference>
<dbReference type="PRINTS" id="PR00184">
    <property type="entry name" value="NEISSPPORIN"/>
</dbReference>
<accession>A0AAN0RY81</accession>
<evidence type="ECO:0000259" key="12">
    <source>
        <dbReference type="Pfam" id="PF13609"/>
    </source>
</evidence>
<feature type="chain" id="PRO_5043039119" evidence="11">
    <location>
        <begin position="27"/>
        <end position="360"/>
    </location>
</feature>
<evidence type="ECO:0000256" key="6">
    <source>
        <dbReference type="ARBA" id="ARBA00022729"/>
    </source>
</evidence>
<evidence type="ECO:0000313" key="14">
    <source>
        <dbReference type="Proteomes" id="UP000029413"/>
    </source>
</evidence>
<evidence type="ECO:0000256" key="7">
    <source>
        <dbReference type="ARBA" id="ARBA00023065"/>
    </source>
</evidence>
<dbReference type="GO" id="GO:0015288">
    <property type="term" value="F:porin activity"/>
    <property type="evidence" value="ECO:0007669"/>
    <property type="project" value="UniProtKB-KW"/>
</dbReference>
<feature type="domain" description="Porin" evidence="12">
    <location>
        <begin position="23"/>
        <end position="330"/>
    </location>
</feature>
<proteinExistence type="predicted"/>
<keyword evidence="8" id="KW-0626">Porin</keyword>
<dbReference type="PANTHER" id="PTHR34501:SF9">
    <property type="entry name" value="MAJOR OUTER MEMBRANE PROTEIN P.IA"/>
    <property type="match status" value="1"/>
</dbReference>
<dbReference type="PANTHER" id="PTHR34501">
    <property type="entry name" value="PROTEIN YDDL-RELATED"/>
    <property type="match status" value="1"/>
</dbReference>
<dbReference type="SUPFAM" id="SSF56935">
    <property type="entry name" value="Porins"/>
    <property type="match status" value="1"/>
</dbReference>
<keyword evidence="9" id="KW-0472">Membrane</keyword>
<comment type="subcellular location">
    <subcellularLocation>
        <location evidence="1">Cell outer membrane</location>
        <topology evidence="1">Multi-pass membrane protein</topology>
    </subcellularLocation>
</comment>